<organism evidence="1 2">
    <name type="scientific">Candidatus Regiella insecticola 5.15</name>
    <dbReference type="NCBI Taxonomy" id="1005043"/>
    <lineage>
        <taxon>Bacteria</taxon>
        <taxon>Pseudomonadati</taxon>
        <taxon>Pseudomonadota</taxon>
        <taxon>Gammaproteobacteria</taxon>
        <taxon>Enterobacterales</taxon>
        <taxon>Enterobacteriaceae</taxon>
        <taxon>aphid secondary symbionts</taxon>
        <taxon>Candidatus Regiella</taxon>
    </lineage>
</organism>
<comment type="caution">
    <text evidence="1">The sequence shown here is derived from an EMBL/GenBank/DDBJ whole genome shotgun (WGS) entry which is preliminary data.</text>
</comment>
<accession>G2GXJ5</accession>
<dbReference type="EMBL" id="AGCA01000106">
    <property type="protein sequence ID" value="EGY29532.1"/>
    <property type="molecule type" value="Genomic_DNA"/>
</dbReference>
<dbReference type="AlphaFoldDB" id="G2GXJ5"/>
<name>G2GXJ5_9ENTR</name>
<proteinExistence type="predicted"/>
<reference evidence="1 2" key="1">
    <citation type="journal article" date="2012" name="Genome Res.">
        <title>Genomic basis of endosymbiont-conferred protection against an insect parasitoid.</title>
        <authorList>
            <person name="Hansen A.K."/>
            <person name="Vorburger C."/>
            <person name="Moran N.A."/>
        </authorList>
    </citation>
    <scope>NUCLEOTIDE SEQUENCE [LARGE SCALE GENOMIC DNA]</scope>
    <source>
        <strain evidence="2">R5.15</strain>
    </source>
</reference>
<evidence type="ECO:0000313" key="1">
    <source>
        <dbReference type="EMBL" id="EGY29532.1"/>
    </source>
</evidence>
<sequence>MTPLLLPTDCRNRLVSGDARLGERVPPQEALTII</sequence>
<gene>
    <name evidence="1" type="ORF">Rin_00004870</name>
</gene>
<protein>
    <submittedName>
        <fullName evidence="1">Uncharacterized protein</fullName>
    </submittedName>
</protein>
<keyword evidence="2" id="KW-1185">Reference proteome</keyword>
<dbReference type="Proteomes" id="UP000004116">
    <property type="component" value="Unassembled WGS sequence"/>
</dbReference>
<evidence type="ECO:0000313" key="2">
    <source>
        <dbReference type="Proteomes" id="UP000004116"/>
    </source>
</evidence>